<dbReference type="Pfam" id="PF00083">
    <property type="entry name" value="Sugar_tr"/>
    <property type="match status" value="1"/>
</dbReference>
<dbReference type="RefSeq" id="XP_046586851.1">
    <property type="nucleotide sequence ID" value="XM_046730895.1"/>
</dbReference>
<dbReference type="AlphaFoldDB" id="A0A6J0BI43"/>
<dbReference type="RefSeq" id="XP_015514445.1">
    <property type="nucleotide sequence ID" value="XM_015658959.1"/>
</dbReference>
<dbReference type="PROSITE" id="PS00217">
    <property type="entry name" value="SUGAR_TRANSPORT_2"/>
    <property type="match status" value="1"/>
</dbReference>
<feature type="transmembrane region" description="Helical" evidence="5">
    <location>
        <begin position="421"/>
        <end position="444"/>
    </location>
</feature>
<dbReference type="InterPro" id="IPR020846">
    <property type="entry name" value="MFS_dom"/>
</dbReference>
<gene>
    <name evidence="8 9 10 11" type="primary">LOC107220387</name>
</gene>
<sequence>MALVKPILPGRMEKGLGHHAQLLLNSGHPKVLGSITKKGGEKVFPGRKHGAHISVVGTKHQYSSNPRGVFAQCLVTGAVLLLAAGCGMPIGYSAILLPKLAQTNGSLQVDEDLGSWIASVHSLAAPFGSLLSGPLMDAIGRRGALQISAIPLAVGWIVMGLAQTITCIIAGRIMSGFAVGLVVVPGQVLLGEIADPGLRGILVGAPFATYSFGILLVYALGASFAWRTVAFCGMILPGLALVALCLSPESPVWLVRRRKTEAARKALSWFRGADMMQVKTEMAQLESRAREDIARISSTATLRQQASSALSNILSPGVIKPLAIINVFNFLQMLSGTYVFVFYAVEFIREMEGDGVDHYLVAVITAAVRFVFCLVSCVLLLTTGRRVLGIISALGTAVTSLVLAGYLLARKGQPTTDADMYVVGTCIIAYVSANTVGLLTLPGLMVGELLPQHARGIGGGCTFFLFNLTLFGVTKVFPGVKGAIGMTGIFTVFGASALLEAVFVYVALPEAKGRTLQEIEDYFQEGNVLWVTRKKQPKINSATTPLVNV</sequence>
<dbReference type="FunFam" id="1.20.1250.20:FF:000249">
    <property type="entry name" value="facilitated trehalose transporter Tret1"/>
    <property type="match status" value="1"/>
</dbReference>
<dbReference type="RefSeq" id="XP_046586852.1">
    <property type="nucleotide sequence ID" value="XM_046730896.1"/>
</dbReference>
<keyword evidence="4 5" id="KW-0472">Membrane</keyword>
<dbReference type="RefSeq" id="XP_046586853.1">
    <property type="nucleotide sequence ID" value="XM_046730897.1"/>
</dbReference>
<feature type="transmembrane region" description="Helical" evidence="5">
    <location>
        <begin position="224"/>
        <end position="247"/>
    </location>
</feature>
<dbReference type="SUPFAM" id="SSF103473">
    <property type="entry name" value="MFS general substrate transporter"/>
    <property type="match status" value="1"/>
</dbReference>
<organism evidence="7 8">
    <name type="scientific">Neodiprion lecontei</name>
    <name type="common">Redheaded pine sawfly</name>
    <dbReference type="NCBI Taxonomy" id="441921"/>
    <lineage>
        <taxon>Eukaryota</taxon>
        <taxon>Metazoa</taxon>
        <taxon>Ecdysozoa</taxon>
        <taxon>Arthropoda</taxon>
        <taxon>Hexapoda</taxon>
        <taxon>Insecta</taxon>
        <taxon>Pterygota</taxon>
        <taxon>Neoptera</taxon>
        <taxon>Endopterygota</taxon>
        <taxon>Hymenoptera</taxon>
        <taxon>Tenthredinoidea</taxon>
        <taxon>Diprionidae</taxon>
        <taxon>Diprioninae</taxon>
        <taxon>Neodiprion</taxon>
    </lineage>
</organism>
<keyword evidence="3 5" id="KW-1133">Transmembrane helix</keyword>
<feature type="domain" description="Major facilitator superfamily (MFS) profile" evidence="6">
    <location>
        <begin position="73"/>
        <end position="512"/>
    </location>
</feature>
<evidence type="ECO:0000259" key="6">
    <source>
        <dbReference type="PROSITE" id="PS50850"/>
    </source>
</evidence>
<dbReference type="Proteomes" id="UP000829291">
    <property type="component" value="Chromosome 2"/>
</dbReference>
<dbReference type="PROSITE" id="PS00216">
    <property type="entry name" value="SUGAR_TRANSPORT_1"/>
    <property type="match status" value="1"/>
</dbReference>
<dbReference type="OrthoDB" id="4142200at2759"/>
<dbReference type="InterPro" id="IPR050549">
    <property type="entry name" value="MFS_Trehalose_Transporter"/>
</dbReference>
<evidence type="ECO:0000256" key="4">
    <source>
        <dbReference type="ARBA" id="ARBA00023136"/>
    </source>
</evidence>
<dbReference type="InterPro" id="IPR005828">
    <property type="entry name" value="MFS_sugar_transport-like"/>
</dbReference>
<feature type="transmembrane region" description="Helical" evidence="5">
    <location>
        <begin position="69"/>
        <end position="93"/>
    </location>
</feature>
<dbReference type="GO" id="GO:0016020">
    <property type="term" value="C:membrane"/>
    <property type="evidence" value="ECO:0007669"/>
    <property type="project" value="UniProtKB-SubCell"/>
</dbReference>
<protein>
    <submittedName>
        <fullName evidence="8 9 10">Facilitated trehalose transporter Tret1-2 homolog</fullName>
    </submittedName>
</protein>
<dbReference type="FunCoup" id="A0A6J0BI43">
    <property type="interactions" value="29"/>
</dbReference>
<dbReference type="KEGG" id="nlo:107220387"/>
<evidence type="ECO:0000313" key="8">
    <source>
        <dbReference type="RefSeq" id="XP_015514445.1"/>
    </source>
</evidence>
<feature type="transmembrane region" description="Helical" evidence="5">
    <location>
        <begin position="197"/>
        <end position="218"/>
    </location>
</feature>
<feature type="transmembrane region" description="Helical" evidence="5">
    <location>
        <begin position="359"/>
        <end position="381"/>
    </location>
</feature>
<reference evidence="8" key="1">
    <citation type="submission" date="2025-04" db="UniProtKB">
        <authorList>
            <consortium name="RefSeq"/>
        </authorList>
    </citation>
    <scope>IDENTIFICATION</scope>
    <source>
        <tissue evidence="9 10">Thorax and Abdomen</tissue>
        <tissue evidence="8">Whole body</tissue>
    </source>
</reference>
<feature type="transmembrane region" description="Helical" evidence="5">
    <location>
        <begin position="388"/>
        <end position="409"/>
    </location>
</feature>
<keyword evidence="7" id="KW-1185">Reference proteome</keyword>
<feature type="transmembrane region" description="Helical" evidence="5">
    <location>
        <begin position="322"/>
        <end position="344"/>
    </location>
</feature>
<feature type="transmembrane region" description="Helical" evidence="5">
    <location>
        <begin position="483"/>
        <end position="508"/>
    </location>
</feature>
<evidence type="ECO:0000313" key="10">
    <source>
        <dbReference type="RefSeq" id="XP_046586852.1"/>
    </source>
</evidence>
<dbReference type="GO" id="GO:0022857">
    <property type="term" value="F:transmembrane transporter activity"/>
    <property type="evidence" value="ECO:0007669"/>
    <property type="project" value="InterPro"/>
</dbReference>
<evidence type="ECO:0000313" key="9">
    <source>
        <dbReference type="RefSeq" id="XP_046586851.1"/>
    </source>
</evidence>
<proteinExistence type="predicted"/>
<dbReference type="InterPro" id="IPR036259">
    <property type="entry name" value="MFS_trans_sf"/>
</dbReference>
<evidence type="ECO:0000256" key="1">
    <source>
        <dbReference type="ARBA" id="ARBA00004141"/>
    </source>
</evidence>
<dbReference type="InterPro" id="IPR005829">
    <property type="entry name" value="Sugar_transporter_CS"/>
</dbReference>
<evidence type="ECO:0000313" key="11">
    <source>
        <dbReference type="RefSeq" id="XP_046586853.1"/>
    </source>
</evidence>
<dbReference type="GeneID" id="107220387"/>
<feature type="transmembrane region" description="Helical" evidence="5">
    <location>
        <begin position="168"/>
        <end position="190"/>
    </location>
</feature>
<dbReference type="PANTHER" id="PTHR48021:SF7">
    <property type="entry name" value="RH09188P"/>
    <property type="match status" value="1"/>
</dbReference>
<feature type="transmembrane region" description="Helical" evidence="5">
    <location>
        <begin position="143"/>
        <end position="162"/>
    </location>
</feature>
<dbReference type="PANTHER" id="PTHR48021">
    <property type="match status" value="1"/>
</dbReference>
<keyword evidence="2 5" id="KW-0812">Transmembrane</keyword>
<name>A0A6J0BI43_NEOLC</name>
<dbReference type="Gene3D" id="1.20.1250.20">
    <property type="entry name" value="MFS general substrate transporter like domains"/>
    <property type="match status" value="1"/>
</dbReference>
<feature type="transmembrane region" description="Helical" evidence="5">
    <location>
        <begin position="456"/>
        <end position="477"/>
    </location>
</feature>
<evidence type="ECO:0000256" key="3">
    <source>
        <dbReference type="ARBA" id="ARBA00022989"/>
    </source>
</evidence>
<dbReference type="PROSITE" id="PS50850">
    <property type="entry name" value="MFS"/>
    <property type="match status" value="1"/>
</dbReference>
<evidence type="ECO:0000256" key="2">
    <source>
        <dbReference type="ARBA" id="ARBA00022692"/>
    </source>
</evidence>
<dbReference type="InParanoid" id="A0A6J0BI43"/>
<accession>A0A6J0BI43</accession>
<evidence type="ECO:0000313" key="7">
    <source>
        <dbReference type="Proteomes" id="UP000829291"/>
    </source>
</evidence>
<evidence type="ECO:0000256" key="5">
    <source>
        <dbReference type="SAM" id="Phobius"/>
    </source>
</evidence>
<comment type="subcellular location">
    <subcellularLocation>
        <location evidence="1">Membrane</location>
        <topology evidence="1">Multi-pass membrane protein</topology>
    </subcellularLocation>
</comment>